<keyword evidence="2" id="KW-1185">Reference proteome</keyword>
<dbReference type="RefSeq" id="WP_091354504.1">
    <property type="nucleotide sequence ID" value="NZ_AP025284.1"/>
</dbReference>
<dbReference type="AlphaFoldDB" id="A0A1H9EF93"/>
<dbReference type="STRING" id="355243.SAMN03080615_00868"/>
<protein>
    <submittedName>
        <fullName evidence="1">Uncharacterized protein</fullName>
    </submittedName>
</protein>
<organism evidence="1 2">
    <name type="scientific">Amphritea atlantica</name>
    <dbReference type="NCBI Taxonomy" id="355243"/>
    <lineage>
        <taxon>Bacteria</taxon>
        <taxon>Pseudomonadati</taxon>
        <taxon>Pseudomonadota</taxon>
        <taxon>Gammaproteobacteria</taxon>
        <taxon>Oceanospirillales</taxon>
        <taxon>Oceanospirillaceae</taxon>
        <taxon>Amphritea</taxon>
    </lineage>
</organism>
<gene>
    <name evidence="1" type="ORF">SAMN03080615_00868</name>
</gene>
<dbReference type="OrthoDB" id="6592091at2"/>
<dbReference type="EMBL" id="FOGB01000002">
    <property type="protein sequence ID" value="SEQ24341.1"/>
    <property type="molecule type" value="Genomic_DNA"/>
</dbReference>
<evidence type="ECO:0000313" key="2">
    <source>
        <dbReference type="Proteomes" id="UP000198749"/>
    </source>
</evidence>
<proteinExistence type="predicted"/>
<dbReference type="Proteomes" id="UP000198749">
    <property type="component" value="Unassembled WGS sequence"/>
</dbReference>
<evidence type="ECO:0000313" key="1">
    <source>
        <dbReference type="EMBL" id="SEQ24341.1"/>
    </source>
</evidence>
<sequence length="204" mass="21778">MSLIATALLTAGPSLIRMAGQMFGGDKAASVSEKLASAVEVAGGMSTDGAKAHIEQIVSGMPAEDVVVVMQLKVKLEDIAAEREKNQLNHQLGMHHETQETIRTEAINGTDYVKETRPKMARLSGYSGTAYVLGAELVSRIAPLFNHVEDTVLVAYTIAGASPIVAGVLYGPLFTYMGMRTVDAFSKWKQTPSPAIDLIKGMVK</sequence>
<reference evidence="2" key="1">
    <citation type="submission" date="2016-10" db="EMBL/GenBank/DDBJ databases">
        <authorList>
            <person name="Varghese N."/>
            <person name="Submissions S."/>
        </authorList>
    </citation>
    <scope>NUCLEOTIDE SEQUENCE [LARGE SCALE GENOMIC DNA]</scope>
    <source>
        <strain evidence="2">DSM 18887</strain>
    </source>
</reference>
<name>A0A1H9EF93_9GAMM</name>
<accession>A0A1H9EF93</accession>